<evidence type="ECO:0000313" key="2">
    <source>
        <dbReference type="EMBL" id="GLS70802.1"/>
    </source>
</evidence>
<comment type="caution">
    <text evidence="2">The sequence shown here is derived from an EMBL/GenBank/DDBJ whole genome shotgun (WGS) entry which is preliminary data.</text>
</comment>
<reference evidence="3" key="1">
    <citation type="journal article" date="2019" name="Int. J. Syst. Evol. Microbiol.">
        <title>The Global Catalogue of Microorganisms (GCM) 10K type strain sequencing project: providing services to taxonomists for standard genome sequencing and annotation.</title>
        <authorList>
            <consortium name="The Broad Institute Genomics Platform"/>
            <consortium name="The Broad Institute Genome Sequencing Center for Infectious Disease"/>
            <person name="Wu L."/>
            <person name="Ma J."/>
        </authorList>
    </citation>
    <scope>NUCLEOTIDE SEQUENCE [LARGE SCALE GENOMIC DNA]</scope>
    <source>
        <strain evidence="3">NBRC 103632</strain>
    </source>
</reference>
<keyword evidence="3" id="KW-1185">Reference proteome</keyword>
<gene>
    <name evidence="2" type="ORF">GCM10007890_28150</name>
</gene>
<dbReference type="Proteomes" id="UP001157440">
    <property type="component" value="Unassembled WGS sequence"/>
</dbReference>
<dbReference type="AlphaFoldDB" id="A0AA37TIW1"/>
<dbReference type="RefSeq" id="WP_238198303.1">
    <property type="nucleotide sequence ID" value="NZ_BPQZ01000023.1"/>
</dbReference>
<sequence>MPIFDAAGAAALAGATITAEILAFFDFRDRPQRVHAGFGTLRAGGQTWQGLGGLGAVSDIESPVGGLAPLVTFTLSGVGPAIAADVVDARTQVKGRDCTLYLQLYGADLAPLGGLYTLYRGIMDRLTHTASGPDSWTAQLTAETRFARRGLPPFGNLTHADQQRRHPGDDGLFDIAQMVNRRRPWNPEIPEKS</sequence>
<proteinExistence type="predicted"/>
<evidence type="ECO:0000256" key="1">
    <source>
        <dbReference type="SAM" id="MobiDB-lite"/>
    </source>
</evidence>
<feature type="region of interest" description="Disordered" evidence="1">
    <location>
        <begin position="151"/>
        <end position="170"/>
    </location>
</feature>
<accession>A0AA37TIW1</accession>
<dbReference type="EMBL" id="BSPL01000017">
    <property type="protein sequence ID" value="GLS70802.1"/>
    <property type="molecule type" value="Genomic_DNA"/>
</dbReference>
<organism evidence="2 3">
    <name type="scientific">Methylobacterium tardum</name>
    <dbReference type="NCBI Taxonomy" id="374432"/>
    <lineage>
        <taxon>Bacteria</taxon>
        <taxon>Pseudomonadati</taxon>
        <taxon>Pseudomonadota</taxon>
        <taxon>Alphaproteobacteria</taxon>
        <taxon>Hyphomicrobiales</taxon>
        <taxon>Methylobacteriaceae</taxon>
        <taxon>Methylobacterium</taxon>
    </lineage>
</organism>
<protein>
    <submittedName>
        <fullName evidence="2">Uncharacterized protein</fullName>
    </submittedName>
</protein>
<name>A0AA37TIW1_9HYPH</name>
<evidence type="ECO:0000313" key="3">
    <source>
        <dbReference type="Proteomes" id="UP001157440"/>
    </source>
</evidence>